<dbReference type="SUPFAM" id="SSF81338">
    <property type="entry name" value="Aquaporin-like"/>
    <property type="match status" value="1"/>
</dbReference>
<protein>
    <submittedName>
        <fullName evidence="10">Aquaporin AQPAe.a-like</fullName>
    </submittedName>
</protein>
<feature type="transmembrane region" description="Helical" evidence="8">
    <location>
        <begin position="120"/>
        <end position="142"/>
    </location>
</feature>
<dbReference type="AlphaFoldDB" id="A0A8B7Z9K6"/>
<dbReference type="PANTHER" id="PTHR19139">
    <property type="entry name" value="AQUAPORIN TRANSPORTER"/>
    <property type="match status" value="1"/>
</dbReference>
<dbReference type="InterPro" id="IPR034294">
    <property type="entry name" value="Aquaporin_transptr"/>
</dbReference>
<organism evidence="9 10">
    <name type="scientific">Acanthaster planci</name>
    <name type="common">Crown-of-thorns starfish</name>
    <dbReference type="NCBI Taxonomy" id="133434"/>
    <lineage>
        <taxon>Eukaryota</taxon>
        <taxon>Metazoa</taxon>
        <taxon>Echinodermata</taxon>
        <taxon>Eleutherozoa</taxon>
        <taxon>Asterozoa</taxon>
        <taxon>Asteroidea</taxon>
        <taxon>Valvatacea</taxon>
        <taxon>Valvatida</taxon>
        <taxon>Acanthasteridae</taxon>
        <taxon>Acanthaster</taxon>
    </lineage>
</organism>
<dbReference type="PANTHER" id="PTHR19139:SF199">
    <property type="entry name" value="MIP17260P"/>
    <property type="match status" value="1"/>
</dbReference>
<keyword evidence="3 6" id="KW-0812">Transmembrane</keyword>
<gene>
    <name evidence="10" type="primary">LOC110985065</name>
</gene>
<evidence type="ECO:0000256" key="1">
    <source>
        <dbReference type="ARBA" id="ARBA00004141"/>
    </source>
</evidence>
<dbReference type="RefSeq" id="XP_022101485.1">
    <property type="nucleotide sequence ID" value="XM_022245793.1"/>
</dbReference>
<dbReference type="Gene3D" id="1.20.1080.10">
    <property type="entry name" value="Glycerol uptake facilitator protein"/>
    <property type="match status" value="1"/>
</dbReference>
<name>A0A8B7Z9K6_ACAPL</name>
<comment type="similarity">
    <text evidence="2 6">Belongs to the MIP/aquaporin (TC 1.A.8) family.</text>
</comment>
<evidence type="ECO:0000313" key="9">
    <source>
        <dbReference type="Proteomes" id="UP000694845"/>
    </source>
</evidence>
<proteinExistence type="inferred from homology"/>
<feature type="transmembrane region" description="Helical" evidence="8">
    <location>
        <begin position="240"/>
        <end position="260"/>
    </location>
</feature>
<feature type="transmembrane region" description="Helical" evidence="8">
    <location>
        <begin position="192"/>
        <end position="209"/>
    </location>
</feature>
<feature type="compositionally biased region" description="Basic and acidic residues" evidence="7">
    <location>
        <begin position="1"/>
        <end position="10"/>
    </location>
</feature>
<dbReference type="OrthoDB" id="3222at2759"/>
<feature type="region of interest" description="Disordered" evidence="7">
    <location>
        <begin position="1"/>
        <end position="28"/>
    </location>
</feature>
<evidence type="ECO:0000313" key="10">
    <source>
        <dbReference type="RefSeq" id="XP_022101485.1"/>
    </source>
</evidence>
<keyword evidence="6" id="KW-0813">Transport</keyword>
<evidence type="ECO:0000256" key="6">
    <source>
        <dbReference type="RuleBase" id="RU000477"/>
    </source>
</evidence>
<evidence type="ECO:0000256" key="4">
    <source>
        <dbReference type="ARBA" id="ARBA00022989"/>
    </source>
</evidence>
<dbReference type="InterPro" id="IPR000425">
    <property type="entry name" value="MIP"/>
</dbReference>
<evidence type="ECO:0000256" key="8">
    <source>
        <dbReference type="SAM" id="Phobius"/>
    </source>
</evidence>
<dbReference type="Pfam" id="PF00230">
    <property type="entry name" value="MIP"/>
    <property type="match status" value="1"/>
</dbReference>
<accession>A0A8B7Z9K6</accession>
<evidence type="ECO:0000256" key="5">
    <source>
        <dbReference type="ARBA" id="ARBA00023136"/>
    </source>
</evidence>
<dbReference type="OMA" id="WIRTKAW"/>
<keyword evidence="4 8" id="KW-1133">Transmembrane helix</keyword>
<reference evidence="10" key="1">
    <citation type="submission" date="2025-08" db="UniProtKB">
        <authorList>
            <consortium name="RefSeq"/>
        </authorList>
    </citation>
    <scope>IDENTIFICATION</scope>
</reference>
<comment type="subcellular location">
    <subcellularLocation>
        <location evidence="1">Membrane</location>
        <topology evidence="1">Multi-pass membrane protein</topology>
    </subcellularLocation>
</comment>
<feature type="transmembrane region" description="Helical" evidence="8">
    <location>
        <begin position="162"/>
        <end position="180"/>
    </location>
</feature>
<dbReference type="GeneID" id="110985065"/>
<dbReference type="GO" id="GO:0005886">
    <property type="term" value="C:plasma membrane"/>
    <property type="evidence" value="ECO:0007669"/>
    <property type="project" value="TreeGrafter"/>
</dbReference>
<keyword evidence="9" id="KW-1185">Reference proteome</keyword>
<sequence length="305" mass="33133">MAQNSHDLRNHKSSRNSGTSSSRKKSKRERGWGIGLHCSAEFCRGVVAECLGTFFFMIVACTADLQWDSSVRVDVLRLSFTLGLAVMTMVHCFEHISGAHLNPAVTASLMIIRQTGIVKGLFFIAAQFLGASTAVLLLKGFLPISILGNMGYTVVSPQITTHQAMGLEFLMTFLFVFTVVSSTEATRFASKLVALPIGVAFLVNTLWGYEFTGASMNPARTISAAVVQGITDNWPVILEVYLAGPVAGGVVAALIYKFIFDPSFVPGSMRSLRSNSNFDSEEDSMIAMQSMSPHRKEERGTRGLV</sequence>
<dbReference type="InterPro" id="IPR023271">
    <property type="entry name" value="Aquaporin-like"/>
</dbReference>
<dbReference type="KEGG" id="aplc:110985065"/>
<evidence type="ECO:0000256" key="7">
    <source>
        <dbReference type="SAM" id="MobiDB-lite"/>
    </source>
</evidence>
<evidence type="ECO:0000256" key="3">
    <source>
        <dbReference type="ARBA" id="ARBA00022692"/>
    </source>
</evidence>
<evidence type="ECO:0000256" key="2">
    <source>
        <dbReference type="ARBA" id="ARBA00006175"/>
    </source>
</evidence>
<dbReference type="PRINTS" id="PR00783">
    <property type="entry name" value="MINTRINSICP"/>
</dbReference>
<keyword evidence="5 8" id="KW-0472">Membrane</keyword>
<dbReference type="GO" id="GO:0015250">
    <property type="term" value="F:water channel activity"/>
    <property type="evidence" value="ECO:0007669"/>
    <property type="project" value="TreeGrafter"/>
</dbReference>
<dbReference type="Proteomes" id="UP000694845">
    <property type="component" value="Unplaced"/>
</dbReference>